<feature type="domain" description="CBS" evidence="4">
    <location>
        <begin position="229"/>
        <end position="287"/>
    </location>
</feature>
<dbReference type="RefSeq" id="XP_013760783.1">
    <property type="nucleotide sequence ID" value="XM_013905329.1"/>
</dbReference>
<evidence type="ECO:0000256" key="3">
    <source>
        <dbReference type="PROSITE-ProRule" id="PRU00703"/>
    </source>
</evidence>
<feature type="domain" description="CBS" evidence="4">
    <location>
        <begin position="317"/>
        <end position="372"/>
    </location>
</feature>
<evidence type="ECO:0000256" key="2">
    <source>
        <dbReference type="ARBA" id="ARBA00023122"/>
    </source>
</evidence>
<evidence type="ECO:0000259" key="4">
    <source>
        <dbReference type="PROSITE" id="PS51371"/>
    </source>
</evidence>
<dbReference type="Proteomes" id="UP000054408">
    <property type="component" value="Unassembled WGS sequence"/>
</dbReference>
<dbReference type="Gene3D" id="3.10.580.10">
    <property type="entry name" value="CBS-domain"/>
    <property type="match status" value="2"/>
</dbReference>
<dbReference type="InterPro" id="IPR050511">
    <property type="entry name" value="AMPK_gamma/SDS23_families"/>
</dbReference>
<dbReference type="AlphaFoldDB" id="A0A0L0DW09"/>
<dbReference type="Pfam" id="PF00571">
    <property type="entry name" value="CBS"/>
    <property type="match status" value="3"/>
</dbReference>
<dbReference type="InterPro" id="IPR046342">
    <property type="entry name" value="CBS_dom_sf"/>
</dbReference>
<dbReference type="OMA" id="ISRFEHA"/>
<feature type="domain" description="CBS" evidence="4">
    <location>
        <begin position="69"/>
        <end position="127"/>
    </location>
</feature>
<sequence>MSEDANSNSLIALNILRLVESAYHIHDPEIEDSPISVSQLPPAGASEDARIYRYLGRFQIFATSSDLPFEPNTVIEITSDRSVFDAFDLLVHHNVLSMPIRDPQSGAYLGLIDMVDLVHLAMTSFDQAKLTDLASLTGSADSIFVGSLADAANISSFNPFVAVPNGVALLAVMRLLGERGLRRICVTDNDGQVTGIISQSWLVRWLNIHKLAPGADLMNATVADLALVSGPDLVVSVPDNALAADAFKAMVDNGVTSCAIVDSNDGTLVTVVSVRDLKVLRGSGTEETDHQQSFSFTALFAPIMDFVSASRMQNLVTFPAVVGVRPTATLGTVIAKFASTGLHRVFVVDDKRMPVGVISLGDVIRTIPTRSQ</sequence>
<organism evidence="5 6">
    <name type="scientific">Thecamonas trahens ATCC 50062</name>
    <dbReference type="NCBI Taxonomy" id="461836"/>
    <lineage>
        <taxon>Eukaryota</taxon>
        <taxon>Apusozoa</taxon>
        <taxon>Apusomonadida</taxon>
        <taxon>Apusomonadidae</taxon>
        <taxon>Thecamonas</taxon>
    </lineage>
</organism>
<keyword evidence="6" id="KW-1185">Reference proteome</keyword>
<dbReference type="GeneID" id="25561922"/>
<dbReference type="OrthoDB" id="449052at2759"/>
<dbReference type="PROSITE" id="PS51371">
    <property type="entry name" value="CBS"/>
    <property type="match status" value="4"/>
</dbReference>
<evidence type="ECO:0000313" key="6">
    <source>
        <dbReference type="Proteomes" id="UP000054408"/>
    </source>
</evidence>
<dbReference type="STRING" id="461836.A0A0L0DW09"/>
<name>A0A0L0DW09_THETB</name>
<dbReference type="SMART" id="SM00116">
    <property type="entry name" value="CBS"/>
    <property type="match status" value="4"/>
</dbReference>
<keyword evidence="1" id="KW-0677">Repeat</keyword>
<dbReference type="InterPro" id="IPR000644">
    <property type="entry name" value="CBS_dom"/>
</dbReference>
<reference evidence="5 6" key="1">
    <citation type="submission" date="2010-05" db="EMBL/GenBank/DDBJ databases">
        <title>The Genome Sequence of Thecamonas trahens ATCC 50062.</title>
        <authorList>
            <consortium name="The Broad Institute Genome Sequencing Platform"/>
            <person name="Russ C."/>
            <person name="Cuomo C."/>
            <person name="Shea T."/>
            <person name="Young S.K."/>
            <person name="Zeng Q."/>
            <person name="Koehrsen M."/>
            <person name="Haas B."/>
            <person name="Borodovsky M."/>
            <person name="Guigo R."/>
            <person name="Alvarado L."/>
            <person name="Berlin A."/>
            <person name="Bochicchio J."/>
            <person name="Borenstein D."/>
            <person name="Chapman S."/>
            <person name="Chen Z."/>
            <person name="Freedman E."/>
            <person name="Gellesch M."/>
            <person name="Goldberg J."/>
            <person name="Griggs A."/>
            <person name="Gujja S."/>
            <person name="Heilman E."/>
            <person name="Heiman D."/>
            <person name="Hepburn T."/>
            <person name="Howarth C."/>
            <person name="Jen D."/>
            <person name="Larson L."/>
            <person name="Mehta T."/>
            <person name="Park D."/>
            <person name="Pearson M."/>
            <person name="Roberts A."/>
            <person name="Saif S."/>
            <person name="Shenoy N."/>
            <person name="Sisk P."/>
            <person name="Stolte C."/>
            <person name="Sykes S."/>
            <person name="Thomson T."/>
            <person name="Walk T."/>
            <person name="White J."/>
            <person name="Yandava C."/>
            <person name="Burger G."/>
            <person name="Gray M.W."/>
            <person name="Holland P.W.H."/>
            <person name="King N."/>
            <person name="Lang F.B.F."/>
            <person name="Roger A.J."/>
            <person name="Ruiz-Trillo I."/>
            <person name="Lander E."/>
            <person name="Nusbaum C."/>
        </authorList>
    </citation>
    <scope>NUCLEOTIDE SEQUENCE [LARGE SCALE GENOMIC DNA]</scope>
    <source>
        <strain evidence="5 6">ATCC 50062</strain>
    </source>
</reference>
<dbReference type="PANTHER" id="PTHR13780:SF36">
    <property type="entry name" value="CBS DOMAIN-CONTAINING PROTEIN"/>
    <property type="match status" value="1"/>
</dbReference>
<accession>A0A0L0DW09</accession>
<evidence type="ECO:0000256" key="1">
    <source>
        <dbReference type="ARBA" id="ARBA00022737"/>
    </source>
</evidence>
<dbReference type="EMBL" id="GL349441">
    <property type="protein sequence ID" value="KNC56261.1"/>
    <property type="molecule type" value="Genomic_DNA"/>
</dbReference>
<dbReference type="eggNOG" id="KOG1764">
    <property type="taxonomic scope" value="Eukaryota"/>
</dbReference>
<evidence type="ECO:0000313" key="5">
    <source>
        <dbReference type="EMBL" id="KNC56261.1"/>
    </source>
</evidence>
<keyword evidence="2 3" id="KW-0129">CBS domain</keyword>
<feature type="domain" description="CBS" evidence="4">
    <location>
        <begin position="154"/>
        <end position="213"/>
    </location>
</feature>
<dbReference type="SUPFAM" id="SSF54631">
    <property type="entry name" value="CBS-domain pair"/>
    <property type="match status" value="2"/>
</dbReference>
<dbReference type="CDD" id="cd02205">
    <property type="entry name" value="CBS_pair_SF"/>
    <property type="match status" value="2"/>
</dbReference>
<gene>
    <name evidence="5" type="ORF">AMSG_02230</name>
</gene>
<dbReference type="PANTHER" id="PTHR13780">
    <property type="entry name" value="AMP-ACTIVATED PROTEIN KINASE, GAMMA REGULATORY SUBUNIT"/>
    <property type="match status" value="1"/>
</dbReference>
<protein>
    <recommendedName>
        <fullName evidence="4">CBS domain-containing protein</fullName>
    </recommendedName>
</protein>
<proteinExistence type="predicted"/>